<name>A0A0D7A1G7_9AGAR</name>
<accession>A0A0D7A1G7</accession>
<dbReference type="PANTHER" id="PTHR19288:SF46">
    <property type="entry name" value="HALOACID DEHALOGENASE-LIKE HYDROLASE DOMAIN-CONTAINING PROTEIN 2"/>
    <property type="match status" value="1"/>
</dbReference>
<dbReference type="EMBL" id="KN882064">
    <property type="protein sequence ID" value="KIY44847.1"/>
    <property type="molecule type" value="Genomic_DNA"/>
</dbReference>
<proteinExistence type="predicted"/>
<dbReference type="Pfam" id="PF13344">
    <property type="entry name" value="Hydrolase_6"/>
    <property type="match status" value="1"/>
</dbReference>
<dbReference type="Pfam" id="PF13242">
    <property type="entry name" value="Hydrolase_like"/>
    <property type="match status" value="1"/>
</dbReference>
<dbReference type="PANTHER" id="PTHR19288">
    <property type="entry name" value="4-NITROPHENYLPHOSPHATASE-RELATED"/>
    <property type="match status" value="1"/>
</dbReference>
<protein>
    <recommendedName>
        <fullName evidence="3">HAD-like protein</fullName>
    </recommendedName>
</protein>
<evidence type="ECO:0008006" key="3">
    <source>
        <dbReference type="Google" id="ProtNLM"/>
    </source>
</evidence>
<dbReference type="GO" id="GO:0016791">
    <property type="term" value="F:phosphatase activity"/>
    <property type="evidence" value="ECO:0007669"/>
    <property type="project" value="TreeGrafter"/>
</dbReference>
<dbReference type="OrthoDB" id="426235at2759"/>
<gene>
    <name evidence="1" type="ORF">FISHEDRAFT_50551</name>
</gene>
<dbReference type="SUPFAM" id="SSF56784">
    <property type="entry name" value="HAD-like"/>
    <property type="match status" value="1"/>
</dbReference>
<dbReference type="Gene3D" id="3.40.50.1000">
    <property type="entry name" value="HAD superfamily/HAD-like"/>
    <property type="match status" value="2"/>
</dbReference>
<sequence length="299" mass="32160">MSRSTTRPNIRGLLVDLSGTLHVGRSPIPGAVDALQRLRDAGVPIRLCSNSSKEANHELIDKLQSMGFSVPSLDACGDSADLWTSLSAVKAKIRQLDLKSRPYYLLSPSAIEEIERGRTLSDDIPYDAVVVGLDPASFDYGHMNTAFRILMGEHEKHSQSATPREVAFIATHKAKYRETASPTGLSLGPGPFVAALEYATGREAVPVGKPTRDFFNAVIDSFSANNDNADNANADKGRFAVIGDDVTADLGDGAVELGLWRILVRTGKYRPGDESKPGVVPPDEVCGSFTSFVDSLLRS</sequence>
<dbReference type="Proteomes" id="UP000054144">
    <property type="component" value="Unassembled WGS sequence"/>
</dbReference>
<dbReference type="InterPro" id="IPR036412">
    <property type="entry name" value="HAD-like_sf"/>
</dbReference>
<dbReference type="InterPro" id="IPR006357">
    <property type="entry name" value="HAD-SF_hydro_IIA"/>
</dbReference>
<dbReference type="AlphaFoldDB" id="A0A0D7A1G7"/>
<dbReference type="GO" id="GO:0005737">
    <property type="term" value="C:cytoplasm"/>
    <property type="evidence" value="ECO:0007669"/>
    <property type="project" value="TreeGrafter"/>
</dbReference>
<dbReference type="InterPro" id="IPR023214">
    <property type="entry name" value="HAD_sf"/>
</dbReference>
<evidence type="ECO:0000313" key="1">
    <source>
        <dbReference type="EMBL" id="KIY44847.1"/>
    </source>
</evidence>
<keyword evidence="2" id="KW-1185">Reference proteome</keyword>
<organism evidence="1 2">
    <name type="scientific">Fistulina hepatica ATCC 64428</name>
    <dbReference type="NCBI Taxonomy" id="1128425"/>
    <lineage>
        <taxon>Eukaryota</taxon>
        <taxon>Fungi</taxon>
        <taxon>Dikarya</taxon>
        <taxon>Basidiomycota</taxon>
        <taxon>Agaricomycotina</taxon>
        <taxon>Agaricomycetes</taxon>
        <taxon>Agaricomycetidae</taxon>
        <taxon>Agaricales</taxon>
        <taxon>Fistulinaceae</taxon>
        <taxon>Fistulina</taxon>
    </lineage>
</organism>
<reference evidence="1 2" key="1">
    <citation type="journal article" date="2015" name="Fungal Genet. Biol.">
        <title>Evolution of novel wood decay mechanisms in Agaricales revealed by the genome sequences of Fistulina hepatica and Cylindrobasidium torrendii.</title>
        <authorList>
            <person name="Floudas D."/>
            <person name="Held B.W."/>
            <person name="Riley R."/>
            <person name="Nagy L.G."/>
            <person name="Koehler G."/>
            <person name="Ransdell A.S."/>
            <person name="Younus H."/>
            <person name="Chow J."/>
            <person name="Chiniquy J."/>
            <person name="Lipzen A."/>
            <person name="Tritt A."/>
            <person name="Sun H."/>
            <person name="Haridas S."/>
            <person name="LaButti K."/>
            <person name="Ohm R.A."/>
            <person name="Kues U."/>
            <person name="Blanchette R.A."/>
            <person name="Grigoriev I.V."/>
            <person name="Minto R.E."/>
            <person name="Hibbett D.S."/>
        </authorList>
    </citation>
    <scope>NUCLEOTIDE SEQUENCE [LARGE SCALE GENOMIC DNA]</scope>
    <source>
        <strain evidence="1 2">ATCC 64428</strain>
    </source>
</reference>
<evidence type="ECO:0000313" key="2">
    <source>
        <dbReference type="Proteomes" id="UP000054144"/>
    </source>
</evidence>